<dbReference type="InterPro" id="IPR032466">
    <property type="entry name" value="Metal_Hydrolase"/>
</dbReference>
<feature type="binding site" evidence="2">
    <location>
        <position position="162"/>
    </location>
    <ligand>
        <name>a divalent metal cation</name>
        <dbReference type="ChEBI" id="CHEBI:60240"/>
        <label>2</label>
    </ligand>
</feature>
<dbReference type="Gene3D" id="3.20.20.140">
    <property type="entry name" value="Metal-dependent hydrolases"/>
    <property type="match status" value="1"/>
</dbReference>
<feature type="binding site" evidence="2">
    <location>
        <position position="139"/>
    </location>
    <ligand>
        <name>a divalent metal cation</name>
        <dbReference type="ChEBI" id="CHEBI:60240"/>
        <label>2</label>
    </ligand>
</feature>
<dbReference type="PROSITE" id="PS01090">
    <property type="entry name" value="TATD_2"/>
    <property type="match status" value="1"/>
</dbReference>
<dbReference type="CDD" id="cd01310">
    <property type="entry name" value="TatD_DNAse"/>
    <property type="match status" value="1"/>
</dbReference>
<dbReference type="AlphaFoldDB" id="A0A7C4D4R2"/>
<dbReference type="Pfam" id="PF01026">
    <property type="entry name" value="TatD_DNase"/>
    <property type="match status" value="1"/>
</dbReference>
<reference evidence="3" key="1">
    <citation type="journal article" date="2020" name="mSystems">
        <title>Genome- and Community-Level Interaction Insights into Carbon Utilization and Element Cycling Functions of Hydrothermarchaeota in Hydrothermal Sediment.</title>
        <authorList>
            <person name="Zhou Z."/>
            <person name="Liu Y."/>
            <person name="Xu W."/>
            <person name="Pan J."/>
            <person name="Luo Z.H."/>
            <person name="Li M."/>
        </authorList>
    </citation>
    <scope>NUCLEOTIDE SEQUENCE</scope>
    <source>
        <strain evidence="3">SpSt-649</strain>
    </source>
</reference>
<organism evidence="3">
    <name type="scientific">Thermofilum pendens</name>
    <dbReference type="NCBI Taxonomy" id="2269"/>
    <lineage>
        <taxon>Archaea</taxon>
        <taxon>Thermoproteota</taxon>
        <taxon>Thermoprotei</taxon>
        <taxon>Thermofilales</taxon>
        <taxon>Thermofilaceae</taxon>
        <taxon>Thermofilum</taxon>
    </lineage>
</organism>
<dbReference type="GO" id="GO:0016788">
    <property type="term" value="F:hydrolase activity, acting on ester bonds"/>
    <property type="evidence" value="ECO:0007669"/>
    <property type="project" value="InterPro"/>
</dbReference>
<feature type="binding site" evidence="2">
    <location>
        <position position="210"/>
    </location>
    <ligand>
        <name>a divalent metal cation</name>
        <dbReference type="ChEBI" id="CHEBI:60240"/>
        <label>1</label>
    </ligand>
</feature>
<dbReference type="PANTHER" id="PTHR46124">
    <property type="entry name" value="D-AMINOACYL-TRNA DEACYLASE"/>
    <property type="match status" value="1"/>
</dbReference>
<dbReference type="PIRSF" id="PIRSF005902">
    <property type="entry name" value="DNase_TatD"/>
    <property type="match status" value="1"/>
</dbReference>
<dbReference type="InterPro" id="IPR001130">
    <property type="entry name" value="TatD-like"/>
</dbReference>
<protein>
    <submittedName>
        <fullName evidence="3">TatD family deoxyribonuclease</fullName>
    </submittedName>
</protein>
<accession>A0A7C4D4R2</accession>
<dbReference type="EMBL" id="DTBQ01000074">
    <property type="protein sequence ID" value="HGM46638.1"/>
    <property type="molecule type" value="Genomic_DNA"/>
</dbReference>
<evidence type="ECO:0000256" key="1">
    <source>
        <dbReference type="ARBA" id="ARBA00022801"/>
    </source>
</evidence>
<evidence type="ECO:0000256" key="2">
    <source>
        <dbReference type="PIRSR" id="PIRSR005902-1"/>
    </source>
</evidence>
<dbReference type="InterPro" id="IPR018228">
    <property type="entry name" value="DNase_TatD-rel_CS"/>
</dbReference>
<dbReference type="PANTHER" id="PTHR46124:SF2">
    <property type="entry name" value="D-AMINOACYL-TRNA DEACYLASE"/>
    <property type="match status" value="1"/>
</dbReference>
<feature type="binding site" evidence="2">
    <location>
        <position position="7"/>
    </location>
    <ligand>
        <name>a divalent metal cation</name>
        <dbReference type="ChEBI" id="CHEBI:60240"/>
        <label>1</label>
    </ligand>
</feature>
<keyword evidence="1" id="KW-0378">Hydrolase</keyword>
<evidence type="ECO:0000313" key="3">
    <source>
        <dbReference type="EMBL" id="HGM46638.1"/>
    </source>
</evidence>
<keyword evidence="2" id="KW-0479">Metal-binding</keyword>
<proteinExistence type="predicted"/>
<feature type="binding site" evidence="2">
    <location>
        <position position="5"/>
    </location>
    <ligand>
        <name>a divalent metal cation</name>
        <dbReference type="ChEBI" id="CHEBI:60240"/>
        <label>1</label>
    </ligand>
</feature>
<name>A0A7C4D4R2_THEPE</name>
<comment type="caution">
    <text evidence="3">The sequence shown here is derived from an EMBL/GenBank/DDBJ whole genome shotgun (WGS) entry which is preliminary data.</text>
</comment>
<feature type="binding site" evidence="2">
    <location>
        <position position="101"/>
    </location>
    <ligand>
        <name>a divalent metal cation</name>
        <dbReference type="ChEBI" id="CHEBI:60240"/>
        <label>1</label>
    </ligand>
</feature>
<sequence length="274" mass="30426">MIDSHCHLLYPGLREKVDEVLESAREALDAIITCGLPFDREKAPGFPGALESLKLARRYSGFVFVTLGLHPTQVSEMSDEEIEEYLAFVESRRDDIVGIGEIGLDRFWIKDELEHKRAQEVFEKFLSLAEKLGKPVVIHSRKAEEEAIAVLSSYSLKKVLMHSFTGSMTAAREALDRGYLFSVNYRVTNTKTMRKIARNFPMEAILVETDAPFLSPDGGINTPLSVRRVAEEVARLRGTSVEEVDEATTGNAIKFFGLEGKLAAGLKPHGASLP</sequence>
<dbReference type="SUPFAM" id="SSF51556">
    <property type="entry name" value="Metallo-dependent hydrolases"/>
    <property type="match status" value="1"/>
</dbReference>
<gene>
    <name evidence="3" type="ORF">ENU21_02635</name>
</gene>
<dbReference type="GO" id="GO:0046872">
    <property type="term" value="F:metal ion binding"/>
    <property type="evidence" value="ECO:0007669"/>
    <property type="project" value="UniProtKB-KW"/>
</dbReference>